<evidence type="ECO:0000313" key="2">
    <source>
        <dbReference type="Proteomes" id="UP000242502"/>
    </source>
</evidence>
<dbReference type="STRING" id="62101.AB835_08310"/>
<evidence type="ECO:0000313" key="1">
    <source>
        <dbReference type="EMBL" id="ODS23605.1"/>
    </source>
</evidence>
<protein>
    <submittedName>
        <fullName evidence="1">Uncharacterized protein</fullName>
    </submittedName>
</protein>
<reference evidence="1 2" key="1">
    <citation type="journal article" date="2016" name="Appl. Environ. Microbiol.">
        <title>Lack of Overt Genome Reduction in the Bryostatin-Producing Bryozoan Symbiont "Candidatus Endobugula sertula".</title>
        <authorList>
            <person name="Miller I.J."/>
            <person name="Vanee N."/>
            <person name="Fong S.S."/>
            <person name="Lim-Fong G.E."/>
            <person name="Kwan J.C."/>
        </authorList>
    </citation>
    <scope>NUCLEOTIDE SEQUENCE [LARGE SCALE GENOMIC DNA]</scope>
    <source>
        <strain evidence="1">AB1-4</strain>
    </source>
</reference>
<comment type="caution">
    <text evidence="1">The sequence shown here is derived from an EMBL/GenBank/DDBJ whole genome shotgun (WGS) entry which is preliminary data.</text>
</comment>
<organism evidence="1 2">
    <name type="scientific">Candidatus Endobugula sertula</name>
    <name type="common">Bugula neritina bacterial symbiont</name>
    <dbReference type="NCBI Taxonomy" id="62101"/>
    <lineage>
        <taxon>Bacteria</taxon>
        <taxon>Pseudomonadati</taxon>
        <taxon>Pseudomonadota</taxon>
        <taxon>Gammaproteobacteria</taxon>
        <taxon>Cellvibrionales</taxon>
        <taxon>Cellvibrionaceae</taxon>
        <taxon>Candidatus Endobugula</taxon>
    </lineage>
</organism>
<dbReference type="AlphaFoldDB" id="A0A1D2QPS8"/>
<accession>A0A1D2QPS8</accession>
<name>A0A1D2QPS8_9GAMM</name>
<gene>
    <name evidence="1" type="ORF">AB835_08310</name>
</gene>
<dbReference type="EMBL" id="MDLC01000025">
    <property type="protein sequence ID" value="ODS23605.1"/>
    <property type="molecule type" value="Genomic_DNA"/>
</dbReference>
<dbReference type="Proteomes" id="UP000242502">
    <property type="component" value="Unassembled WGS sequence"/>
</dbReference>
<sequence>MSDFYYIFDDNDLRQLVMTWVQEQEATGHPSALKNAQFVGQQMITMLHRATHLQKHHVDPAATDSVAPSLAQGVDLSDMDAFRQLIGESWENLT</sequence>
<proteinExistence type="predicted"/>